<name>A0A382LDM7_9ZZZZ</name>
<dbReference type="InterPro" id="IPR008965">
    <property type="entry name" value="CBM2/CBM3_carb-bd_dom_sf"/>
</dbReference>
<dbReference type="EMBL" id="UINC01085565">
    <property type="protein sequence ID" value="SVC33237.1"/>
    <property type="molecule type" value="Genomic_DNA"/>
</dbReference>
<organism evidence="1">
    <name type="scientific">marine metagenome</name>
    <dbReference type="NCBI Taxonomy" id="408172"/>
    <lineage>
        <taxon>unclassified sequences</taxon>
        <taxon>metagenomes</taxon>
        <taxon>ecological metagenomes</taxon>
    </lineage>
</organism>
<accession>A0A382LDM7</accession>
<feature type="non-terminal residue" evidence="1">
    <location>
        <position position="1"/>
    </location>
</feature>
<protein>
    <submittedName>
        <fullName evidence="1">Uncharacterized protein</fullName>
    </submittedName>
</protein>
<reference evidence="1" key="1">
    <citation type="submission" date="2018-05" db="EMBL/GenBank/DDBJ databases">
        <authorList>
            <person name="Lanie J.A."/>
            <person name="Ng W.-L."/>
            <person name="Kazmierczak K.M."/>
            <person name="Andrzejewski T.M."/>
            <person name="Davidsen T.M."/>
            <person name="Wayne K.J."/>
            <person name="Tettelin H."/>
            <person name="Glass J.I."/>
            <person name="Rusch D."/>
            <person name="Podicherti R."/>
            <person name="Tsui H.-C.T."/>
            <person name="Winkler M.E."/>
        </authorList>
    </citation>
    <scope>NUCLEOTIDE SEQUENCE</scope>
</reference>
<sequence>VAGTSHVFTNPLDPVTAEETGFLTPAVVFFPATATTSVGGGVTLDIHAMEVDSIAGSHIQVSYNKAKLALLNLSQGSFYDGAPEMLFYYEDDTNLGLIDIYSGFLGVDSSSVSGTGQLASMVFTTISAGLSIVTFTVLSEFVDPQDNTIEILGYGVSEVVAE</sequence>
<gene>
    <name evidence="1" type="ORF">METZ01_LOCUS286091</name>
</gene>
<dbReference type="SUPFAM" id="SSF49384">
    <property type="entry name" value="Carbohydrate-binding domain"/>
    <property type="match status" value="1"/>
</dbReference>
<dbReference type="AlphaFoldDB" id="A0A382LDM7"/>
<dbReference type="CDD" id="cd08547">
    <property type="entry name" value="Type_II_cohesin"/>
    <property type="match status" value="1"/>
</dbReference>
<dbReference type="Gene3D" id="2.60.40.680">
    <property type="match status" value="1"/>
</dbReference>
<proteinExistence type="predicted"/>
<evidence type="ECO:0000313" key="1">
    <source>
        <dbReference type="EMBL" id="SVC33237.1"/>
    </source>
</evidence>
<dbReference type="GO" id="GO:0030246">
    <property type="term" value="F:carbohydrate binding"/>
    <property type="evidence" value="ECO:0007669"/>
    <property type="project" value="InterPro"/>
</dbReference>